<feature type="region of interest" description="Disordered" evidence="1">
    <location>
        <begin position="161"/>
        <end position="199"/>
    </location>
</feature>
<sequence length="363" mass="39408">MAKHSDDVFEQVLQLLGRRSDDPEVLAFHAARGLKPPPTVTKTGMLHDVRDREAGFTLNYQAELRLPGFYPPHKENGKYVAYLWSADFGPNYAGSIAGELDVSLPEKDAEALAKRVKDGTWSTPMYRGHVVRREGGREVTFVYDADDDTFAEVRLGLEQLDEDDPALAKAAQDAKASEPPRPPRQLPQRPGEAPANEPLPAPLAALHALQDSDGLGDIDFEMLAELETGGPSAWTGNPAAEHEFRVFAQDGSGGLVAFWLVHHEDGVTRPLTDQPVVFLGSEGEVGAVATDLADFLHLLAAGIGPYEVVEYGQTEGEAPQPAIAELARKFFPDRGERDATTIITEAQRDYGDLGDHLAALQPS</sequence>
<organism evidence="2 3">
    <name type="scientific">Nannocystis punicea</name>
    <dbReference type="NCBI Taxonomy" id="2995304"/>
    <lineage>
        <taxon>Bacteria</taxon>
        <taxon>Pseudomonadati</taxon>
        <taxon>Myxococcota</taxon>
        <taxon>Polyangia</taxon>
        <taxon>Nannocystales</taxon>
        <taxon>Nannocystaceae</taxon>
        <taxon>Nannocystis</taxon>
    </lineage>
</organism>
<name>A0ABY7H9S2_9BACT</name>
<reference evidence="2" key="1">
    <citation type="submission" date="2022-11" db="EMBL/GenBank/DDBJ databases">
        <title>Minimal conservation of predation-associated metabolite biosynthetic gene clusters underscores biosynthetic potential of Myxococcota including descriptions for ten novel species: Archangium lansinium sp. nov., Myxococcus landrumus sp. nov., Nannocystis bai.</title>
        <authorList>
            <person name="Ahearne A."/>
            <person name="Stevens C."/>
            <person name="Dowd S."/>
        </authorList>
    </citation>
    <scope>NUCLEOTIDE SEQUENCE</scope>
    <source>
        <strain evidence="2">Fl3</strain>
    </source>
</reference>
<proteinExistence type="predicted"/>
<evidence type="ECO:0008006" key="4">
    <source>
        <dbReference type="Google" id="ProtNLM"/>
    </source>
</evidence>
<protein>
    <recommendedName>
        <fullName evidence="4">SMI1 / KNR4 family (SUKH-1)</fullName>
    </recommendedName>
</protein>
<evidence type="ECO:0000256" key="1">
    <source>
        <dbReference type="SAM" id="MobiDB-lite"/>
    </source>
</evidence>
<accession>A0ABY7H9S2</accession>
<gene>
    <name evidence="2" type="ORF">O0S08_06215</name>
</gene>
<keyword evidence="3" id="KW-1185">Reference proteome</keyword>
<dbReference type="Proteomes" id="UP001164459">
    <property type="component" value="Chromosome"/>
</dbReference>
<dbReference type="RefSeq" id="WP_269038083.1">
    <property type="nucleotide sequence ID" value="NZ_CP114040.1"/>
</dbReference>
<dbReference type="EMBL" id="CP114040">
    <property type="protein sequence ID" value="WAS95739.1"/>
    <property type="molecule type" value="Genomic_DNA"/>
</dbReference>
<feature type="compositionally biased region" description="Low complexity" evidence="1">
    <location>
        <begin position="186"/>
        <end position="199"/>
    </location>
</feature>
<evidence type="ECO:0000313" key="2">
    <source>
        <dbReference type="EMBL" id="WAS95739.1"/>
    </source>
</evidence>
<evidence type="ECO:0000313" key="3">
    <source>
        <dbReference type="Proteomes" id="UP001164459"/>
    </source>
</evidence>